<dbReference type="GO" id="GO:0008263">
    <property type="term" value="F:pyrimidine-specific mismatch base pair DNA N-glycosylase activity"/>
    <property type="evidence" value="ECO:0007669"/>
    <property type="project" value="TreeGrafter"/>
</dbReference>
<dbReference type="CDD" id="cd10028">
    <property type="entry name" value="UDG-F2_TDG_MUG"/>
    <property type="match status" value="1"/>
</dbReference>
<evidence type="ECO:0000256" key="1">
    <source>
        <dbReference type="ARBA" id="ARBA00022763"/>
    </source>
</evidence>
<evidence type="ECO:0000256" key="2">
    <source>
        <dbReference type="ARBA" id="ARBA00022801"/>
    </source>
</evidence>
<dbReference type="Pfam" id="PF03167">
    <property type="entry name" value="UDG"/>
    <property type="match status" value="1"/>
</dbReference>
<feature type="domain" description="Uracil-DNA glycosylase-like" evidence="4">
    <location>
        <begin position="5"/>
        <end position="162"/>
    </location>
</feature>
<dbReference type="Proteomes" id="UP000580891">
    <property type="component" value="Unassembled WGS sequence"/>
</dbReference>
<comment type="caution">
    <text evidence="5">The sequence shown here is derived from an EMBL/GenBank/DDBJ whole genome shotgun (WGS) entry which is preliminary data.</text>
</comment>
<dbReference type="InterPro" id="IPR015637">
    <property type="entry name" value="MUG/TDG"/>
</dbReference>
<organism evidence="5 6">
    <name type="scientific">[Anoxybacillus] calidus</name>
    <dbReference type="NCBI Taxonomy" id="575178"/>
    <lineage>
        <taxon>Bacteria</taxon>
        <taxon>Bacillati</taxon>
        <taxon>Bacillota</taxon>
        <taxon>Bacilli</taxon>
        <taxon>Bacillales</taxon>
        <taxon>Anoxybacillaceae</taxon>
        <taxon>Paranoxybacillus</taxon>
    </lineage>
</organism>
<evidence type="ECO:0000256" key="3">
    <source>
        <dbReference type="ARBA" id="ARBA00023204"/>
    </source>
</evidence>
<keyword evidence="2 5" id="KW-0378">Hydrolase</keyword>
<evidence type="ECO:0000259" key="4">
    <source>
        <dbReference type="Pfam" id="PF03167"/>
    </source>
</evidence>
<dbReference type="GO" id="GO:0006285">
    <property type="term" value="P:base-excision repair, AP site formation"/>
    <property type="evidence" value="ECO:0007669"/>
    <property type="project" value="InterPro"/>
</dbReference>
<keyword evidence="3" id="KW-0234">DNA repair</keyword>
<evidence type="ECO:0000313" key="5">
    <source>
        <dbReference type="EMBL" id="MBA2872774.1"/>
    </source>
</evidence>
<dbReference type="RefSeq" id="WP_181538523.1">
    <property type="nucleotide sequence ID" value="NZ_JACDUU010000008.1"/>
</dbReference>
<dbReference type="InterPro" id="IPR005122">
    <property type="entry name" value="Uracil-DNA_glycosylase-like"/>
</dbReference>
<dbReference type="PANTHER" id="PTHR12159">
    <property type="entry name" value="G/T AND G/U MISMATCH-SPECIFIC DNA GLYCOSYLASE"/>
    <property type="match status" value="1"/>
</dbReference>
<accession>A0A7V9Z299</accession>
<gene>
    <name evidence="5" type="ORF">HNQ85_003086</name>
</gene>
<dbReference type="PANTHER" id="PTHR12159:SF9">
    <property type="entry name" value="G_T MISMATCH-SPECIFIC THYMINE DNA GLYCOSYLASE"/>
    <property type="match status" value="1"/>
</dbReference>
<keyword evidence="1" id="KW-0227">DNA damage</keyword>
<keyword evidence="5" id="KW-0326">Glycosidase</keyword>
<dbReference type="EMBL" id="JACDUU010000008">
    <property type="protein sequence ID" value="MBA2872774.1"/>
    <property type="molecule type" value="Genomic_DNA"/>
</dbReference>
<reference evidence="5 6" key="1">
    <citation type="submission" date="2020-07" db="EMBL/GenBank/DDBJ databases">
        <title>Genomic Encyclopedia of Type Strains, Phase IV (KMG-IV): sequencing the most valuable type-strain genomes for metagenomic binning, comparative biology and taxonomic classification.</title>
        <authorList>
            <person name="Goeker M."/>
        </authorList>
    </citation>
    <scope>NUCLEOTIDE SEQUENCE [LARGE SCALE GENOMIC DNA]</scope>
    <source>
        <strain evidence="5 6">DSM 25220</strain>
    </source>
</reference>
<dbReference type="AlphaFoldDB" id="A0A7V9Z299"/>
<dbReference type="SUPFAM" id="SSF52141">
    <property type="entry name" value="Uracil-DNA glycosylase-like"/>
    <property type="match status" value="1"/>
</dbReference>
<dbReference type="Gene3D" id="3.40.470.10">
    <property type="entry name" value="Uracil-DNA glycosylase-like domain"/>
    <property type="match status" value="1"/>
</dbReference>
<sequence>MIHIPDYIQKELSILFVGFNPSLRSSEIGHHYANPRNRFWMILYRSGLTPRLYKPEEDYKLLELGYGLTNIVERPTKSAADITKEEYKVGRQLLRKKIEMYMPKIVCFVGKEVYIQYSLKKHVLWGVQQPAVVPGVIDFVAPSSSGLVRMKLDEVIEIYKQLKTLKD</sequence>
<keyword evidence="6" id="KW-1185">Reference proteome</keyword>
<protein>
    <submittedName>
        <fullName evidence="5">TDG/mug DNA glycosylase family protein</fullName>
        <ecNumber evidence="5">3.2.2.-</ecNumber>
    </submittedName>
</protein>
<dbReference type="EC" id="3.2.2.-" evidence="5"/>
<evidence type="ECO:0000313" key="6">
    <source>
        <dbReference type="Proteomes" id="UP000580891"/>
    </source>
</evidence>
<dbReference type="GO" id="GO:0004844">
    <property type="term" value="F:uracil DNA N-glycosylase activity"/>
    <property type="evidence" value="ECO:0007669"/>
    <property type="project" value="TreeGrafter"/>
</dbReference>
<name>A0A7V9Z299_9BACL</name>
<dbReference type="InterPro" id="IPR036895">
    <property type="entry name" value="Uracil-DNA_glycosylase-like_sf"/>
</dbReference>
<proteinExistence type="predicted"/>